<dbReference type="KEGG" id="aplc:110982520"/>
<dbReference type="Pfam" id="PF00400">
    <property type="entry name" value="WD40"/>
    <property type="match status" value="7"/>
</dbReference>
<dbReference type="GeneID" id="110982520"/>
<dbReference type="HAMAP" id="MF_03037">
    <property type="entry name" value="ciao1"/>
    <property type="match status" value="1"/>
</dbReference>
<dbReference type="AlphaFoldDB" id="A0A8B7YZP9"/>
<dbReference type="Gene3D" id="2.130.10.10">
    <property type="entry name" value="YVTN repeat-like/Quinoprotein amine dehydrogenase"/>
    <property type="match status" value="1"/>
</dbReference>
<comment type="function">
    <text evidence="3">Key component of the cytosolic iron-sulfur protein assembly (CIA) complex, a multiprotein complex that mediates the incorporation of iron-sulfur cluster into extramitochondrial Fe/S proteins. As a CIA complex component, interacts specifically with CIAO2A or CIAO2B and MMS19 to assist different branches of iron-sulfur protein assembly, depending of its interactors. The complex CIAO1:CIAO2B:MMS19 binds to and facilitates the assembly of most cytosolic-nuclear Fe/S proteins. CIAO1:CIAO2A specifically matures ACO1 and stabilizes IREB2. Seems to specifically modulate the transactivation activity of WT1. As part of the mitotic spindle-associated MMXD complex it may play a role in chromosome segregation.</text>
</comment>
<evidence type="ECO:0000256" key="1">
    <source>
        <dbReference type="ARBA" id="ARBA00022574"/>
    </source>
</evidence>
<dbReference type="PANTHER" id="PTHR19920:SF0">
    <property type="entry name" value="CYTOSOLIC IRON-SULFUR PROTEIN ASSEMBLY PROTEIN CIAO1-RELATED"/>
    <property type="match status" value="1"/>
</dbReference>
<proteinExistence type="inferred from homology"/>
<dbReference type="PRINTS" id="PR00320">
    <property type="entry name" value="GPROTEINBRPT"/>
</dbReference>
<evidence type="ECO:0000256" key="2">
    <source>
        <dbReference type="ARBA" id="ARBA00022737"/>
    </source>
</evidence>
<dbReference type="InterPro" id="IPR019775">
    <property type="entry name" value="WD40_repeat_CS"/>
</dbReference>
<dbReference type="InterPro" id="IPR036322">
    <property type="entry name" value="WD40_repeat_dom_sf"/>
</dbReference>
<feature type="repeat" description="WD" evidence="5">
    <location>
        <begin position="323"/>
        <end position="360"/>
    </location>
</feature>
<dbReference type="InterPro" id="IPR001680">
    <property type="entry name" value="WD40_rpt"/>
</dbReference>
<dbReference type="InterPro" id="IPR020472">
    <property type="entry name" value="WD40_PAC1"/>
</dbReference>
<evidence type="ECO:0000256" key="5">
    <source>
        <dbReference type="PROSITE-ProRule" id="PRU00221"/>
    </source>
</evidence>
<protein>
    <recommendedName>
        <fullName evidence="4">Probable cytosolic iron-sulfur protein assembly protein CIAO1 homolog</fullName>
    </recommendedName>
</protein>
<evidence type="ECO:0000313" key="7">
    <source>
        <dbReference type="RefSeq" id="XP_022096671.1"/>
    </source>
</evidence>
<evidence type="ECO:0000256" key="4">
    <source>
        <dbReference type="HAMAP-Rule" id="MF_03037"/>
    </source>
</evidence>
<dbReference type="FunFam" id="2.130.10.10:FF:000136">
    <property type="entry name" value="Probable cytosolic iron-sulfur protein assembly protein CIAO1"/>
    <property type="match status" value="1"/>
</dbReference>
<organism evidence="6 7">
    <name type="scientific">Acanthaster planci</name>
    <name type="common">Crown-of-thorns starfish</name>
    <dbReference type="NCBI Taxonomy" id="133434"/>
    <lineage>
        <taxon>Eukaryota</taxon>
        <taxon>Metazoa</taxon>
        <taxon>Echinodermata</taxon>
        <taxon>Eleutherozoa</taxon>
        <taxon>Asterozoa</taxon>
        <taxon>Asteroidea</taxon>
        <taxon>Valvatacea</taxon>
        <taxon>Valvatida</taxon>
        <taxon>Acanthasteridae</taxon>
        <taxon>Acanthaster</taxon>
    </lineage>
</organism>
<dbReference type="PANTHER" id="PTHR19920">
    <property type="entry name" value="WD40 PROTEIN CIAO1"/>
    <property type="match status" value="1"/>
</dbReference>
<evidence type="ECO:0000313" key="6">
    <source>
        <dbReference type="Proteomes" id="UP000694845"/>
    </source>
</evidence>
<dbReference type="SMART" id="SM00320">
    <property type="entry name" value="WD40"/>
    <property type="match status" value="7"/>
</dbReference>
<dbReference type="Proteomes" id="UP000694845">
    <property type="component" value="Unplaced"/>
</dbReference>
<dbReference type="RefSeq" id="XP_022096671.1">
    <property type="nucleotide sequence ID" value="XM_022240979.1"/>
</dbReference>
<name>A0A8B7YZP9_ACAPL</name>
<comment type="function">
    <text evidence="4">Essential component of the cytosolic iron-sulfur (Fe/S) protein assembly machinery. Required for the maturation of extramitochondrial Fe/S proteins.</text>
</comment>
<dbReference type="PROSITE" id="PS00678">
    <property type="entry name" value="WD_REPEATS_1"/>
    <property type="match status" value="1"/>
</dbReference>
<dbReference type="CTD" id="9391"/>
<reference evidence="7" key="1">
    <citation type="submission" date="2025-08" db="UniProtKB">
        <authorList>
            <consortium name="RefSeq"/>
        </authorList>
    </citation>
    <scope>IDENTIFICATION</scope>
</reference>
<accession>A0A8B7YZP9</accession>
<comment type="similarity">
    <text evidence="4">Belongs to the WD repeat CIA1 family.</text>
</comment>
<dbReference type="OrthoDB" id="284782at2759"/>
<sequence length="360" mass="40407">MLYWYLPPHMHKARGIMNVLGKLENIASLSGHLDRVWHVSWSPSGKLLTSCSGDKTIRMWGTQWNGGQGAQGIDWTCKAVLQDGHSRTVRRVSWSPCGRLLASVSFDGTTCIWSQKNAEFECITTLEGHENEVKSVCWSPSGSLLATCSRDKSVWIWEVDHEEDDYQCVGVLSVHTQDVKNVCWHPYKEILASCSYDSTIKMFHEEDDDWFCVHTLAGHESTVWGISFDKTGTRLASCSDDKTVKIWQGCHPDCQDGDSFRSTAWKCVCTLSGYHTRTIYDIDWCKQSGLLATCSGDDTIHVFQEDDVESSHQPTFNLMVCVKSAHSEDINSVRWNPDGSGLLASCGDDGIIKVWKYGQC</sequence>
<feature type="repeat" description="WD" evidence="5">
    <location>
        <begin position="216"/>
        <end position="248"/>
    </location>
</feature>
<feature type="repeat" description="WD" evidence="5">
    <location>
        <begin position="29"/>
        <end position="60"/>
    </location>
</feature>
<dbReference type="PROSITE" id="PS50082">
    <property type="entry name" value="WD_REPEATS_2"/>
    <property type="match status" value="6"/>
</dbReference>
<gene>
    <name evidence="7" type="primary">LOC110982520</name>
</gene>
<dbReference type="SUPFAM" id="SSF50978">
    <property type="entry name" value="WD40 repeat-like"/>
    <property type="match status" value="1"/>
</dbReference>
<feature type="repeat" description="WD" evidence="5">
    <location>
        <begin position="126"/>
        <end position="167"/>
    </location>
</feature>
<dbReference type="CDD" id="cd00200">
    <property type="entry name" value="WD40"/>
    <property type="match status" value="1"/>
</dbReference>
<dbReference type="GO" id="GO:0016226">
    <property type="term" value="P:iron-sulfur cluster assembly"/>
    <property type="evidence" value="ECO:0007669"/>
    <property type="project" value="UniProtKB-UniRule"/>
</dbReference>
<feature type="repeat" description="WD" evidence="5">
    <location>
        <begin position="172"/>
        <end position="203"/>
    </location>
</feature>
<dbReference type="PROSITE" id="PS50294">
    <property type="entry name" value="WD_REPEATS_REGION"/>
    <property type="match status" value="5"/>
</dbReference>
<dbReference type="OMA" id="IREIRWS"/>
<dbReference type="InterPro" id="IPR028608">
    <property type="entry name" value="CIAO1/Cia1"/>
</dbReference>
<keyword evidence="6" id="KW-1185">Reference proteome</keyword>
<evidence type="ECO:0000256" key="3">
    <source>
        <dbReference type="ARBA" id="ARBA00060126"/>
    </source>
</evidence>
<feature type="repeat" description="WD" evidence="5">
    <location>
        <begin position="82"/>
        <end position="114"/>
    </location>
</feature>
<dbReference type="GO" id="GO:0097361">
    <property type="term" value="C:cytosolic [4Fe-4S] assembly targeting complex"/>
    <property type="evidence" value="ECO:0007669"/>
    <property type="project" value="InterPro"/>
</dbReference>
<keyword evidence="1 5" id="KW-0853">WD repeat</keyword>
<dbReference type="InterPro" id="IPR015943">
    <property type="entry name" value="WD40/YVTN_repeat-like_dom_sf"/>
</dbReference>
<keyword evidence="2" id="KW-0677">Repeat</keyword>